<name>A0AAC9GIF4_9FLAO</name>
<dbReference type="AlphaFoldDB" id="A0AAC9GIF4"/>
<sequence>MQAETKKARYKNLAFFVSILELQLLNLIYHFDPAR</sequence>
<gene>
    <name evidence="2" type="ORF">BB050_00979</name>
</gene>
<keyword evidence="1" id="KW-0472">Membrane</keyword>
<keyword evidence="1" id="KW-1133">Transmembrane helix</keyword>
<dbReference type="Proteomes" id="UP000093276">
    <property type="component" value="Chromosome"/>
</dbReference>
<proteinExistence type="predicted"/>
<evidence type="ECO:0000313" key="3">
    <source>
        <dbReference type="Proteomes" id="UP000093276"/>
    </source>
</evidence>
<organism evidence="2 3">
    <name type="scientific">Flavobacterium anhuiense</name>
    <dbReference type="NCBI Taxonomy" id="459526"/>
    <lineage>
        <taxon>Bacteria</taxon>
        <taxon>Pseudomonadati</taxon>
        <taxon>Bacteroidota</taxon>
        <taxon>Flavobacteriia</taxon>
        <taxon>Flavobacteriales</taxon>
        <taxon>Flavobacteriaceae</taxon>
        <taxon>Flavobacterium</taxon>
    </lineage>
</organism>
<evidence type="ECO:0000313" key="2">
    <source>
        <dbReference type="EMBL" id="AOC94116.1"/>
    </source>
</evidence>
<keyword evidence="1" id="KW-0812">Transmembrane</keyword>
<protein>
    <submittedName>
        <fullName evidence="2">Uncharacterized protein</fullName>
    </submittedName>
</protein>
<feature type="transmembrane region" description="Helical" evidence="1">
    <location>
        <begin position="12"/>
        <end position="31"/>
    </location>
</feature>
<dbReference type="EMBL" id="CP016907">
    <property type="protein sequence ID" value="AOC94116.1"/>
    <property type="molecule type" value="Genomic_DNA"/>
</dbReference>
<evidence type="ECO:0000256" key="1">
    <source>
        <dbReference type="SAM" id="Phobius"/>
    </source>
</evidence>
<reference evidence="2 3" key="1">
    <citation type="submission" date="2016-08" db="EMBL/GenBank/DDBJ databases">
        <title>Complete genome sequence of Flavobacterium johnsoniae strain GSE09, a volatile-producing biocontrol agent isolated from cucumber (Cucumis sativus).</title>
        <authorList>
            <person name="Jeong J.-J."/>
            <person name="Oh J.Y."/>
            <person name="Jim Y.J."/>
            <person name="Sang M.K."/>
            <person name="Kim K.D."/>
        </authorList>
    </citation>
    <scope>NUCLEOTIDE SEQUENCE [LARGE SCALE GENOMIC DNA]</scope>
    <source>
        <strain evidence="2 3">GSE09</strain>
    </source>
</reference>
<dbReference type="KEGG" id="fjg:BB050_00979"/>
<accession>A0AAC9GIF4</accession>